<dbReference type="SUPFAM" id="SSF56784">
    <property type="entry name" value="HAD-like"/>
    <property type="match status" value="1"/>
</dbReference>
<dbReference type="EC" id="7.2.2.12" evidence="8"/>
<dbReference type="PROSITE" id="PS00154">
    <property type="entry name" value="ATPASE_E1_E2"/>
    <property type="match status" value="1"/>
</dbReference>
<dbReference type="SFLD" id="SFLDG00002">
    <property type="entry name" value="C1.7:_P-type_atpase_like"/>
    <property type="match status" value="1"/>
</dbReference>
<evidence type="ECO:0000259" key="12">
    <source>
        <dbReference type="Pfam" id="PF01814"/>
    </source>
</evidence>
<dbReference type="PANTHER" id="PTHR48085:SF5">
    <property type="entry name" value="CADMIUM_ZINC-TRANSPORTING ATPASE HMA4-RELATED"/>
    <property type="match status" value="1"/>
</dbReference>
<organism evidence="13 14">
    <name type="scientific">Bradyrhizobium manausense</name>
    <dbReference type="NCBI Taxonomy" id="989370"/>
    <lineage>
        <taxon>Bacteria</taxon>
        <taxon>Pseudomonadati</taxon>
        <taxon>Pseudomonadota</taxon>
        <taxon>Alphaproteobacteria</taxon>
        <taxon>Hyphomicrobiales</taxon>
        <taxon>Nitrobacteraceae</taxon>
        <taxon>Bradyrhizobium</taxon>
    </lineage>
</organism>
<evidence type="ECO:0000256" key="3">
    <source>
        <dbReference type="ARBA" id="ARBA00022692"/>
    </source>
</evidence>
<comment type="caution">
    <text evidence="13">The sequence shown here is derived from an EMBL/GenBank/DDBJ whole genome shotgun (WGS) entry which is preliminary data.</text>
</comment>
<dbReference type="SFLD" id="SFLDF00027">
    <property type="entry name" value="p-type_atpase"/>
    <property type="match status" value="1"/>
</dbReference>
<keyword evidence="6 10" id="KW-1133">Transmembrane helix</keyword>
<feature type="transmembrane region" description="Helical" evidence="10">
    <location>
        <begin position="560"/>
        <end position="584"/>
    </location>
</feature>
<proteinExistence type="inferred from homology"/>
<evidence type="ECO:0000256" key="10">
    <source>
        <dbReference type="RuleBase" id="RU362081"/>
    </source>
</evidence>
<comment type="similarity">
    <text evidence="2 10">Belongs to the cation transport ATPase (P-type) (TC 3.A.3) family. Type IB subfamily.</text>
</comment>
<dbReference type="InterPro" id="IPR023214">
    <property type="entry name" value="HAD_sf"/>
</dbReference>
<reference evidence="13 14" key="1">
    <citation type="submission" date="2015-09" db="EMBL/GenBank/DDBJ databases">
        <title>Draft Genome Sequence of Bradyrhizobium manausense Strain BR 3351T, a Novel Symbiotic Nitrogen-Fixing Alphaproteobacterium Isolated from Brazilian Amazon Rain Forest.</title>
        <authorList>
            <person name="De Araujo J.L."/>
            <person name="Zilli J.E."/>
        </authorList>
    </citation>
    <scope>NUCLEOTIDE SEQUENCE [LARGE SCALE GENOMIC DNA]</scope>
    <source>
        <strain evidence="13 14">BR3351</strain>
    </source>
</reference>
<evidence type="ECO:0000256" key="7">
    <source>
        <dbReference type="ARBA" id="ARBA00023136"/>
    </source>
</evidence>
<dbReference type="InterPro" id="IPR012312">
    <property type="entry name" value="Hemerythrin-like"/>
</dbReference>
<dbReference type="Pfam" id="PF00702">
    <property type="entry name" value="Hydrolase"/>
    <property type="match status" value="1"/>
</dbReference>
<dbReference type="NCBIfam" id="TIGR01525">
    <property type="entry name" value="ATPase-IB_hvy"/>
    <property type="match status" value="1"/>
</dbReference>
<feature type="transmembrane region" description="Helical" evidence="10">
    <location>
        <begin position="255"/>
        <end position="280"/>
    </location>
</feature>
<keyword evidence="10" id="KW-1003">Cell membrane</keyword>
<keyword evidence="10" id="KW-0067">ATP-binding</keyword>
<dbReference type="GO" id="GO:0005524">
    <property type="term" value="F:ATP binding"/>
    <property type="evidence" value="ECO:0007669"/>
    <property type="project" value="UniProtKB-UniRule"/>
</dbReference>
<keyword evidence="5" id="KW-1278">Translocase</keyword>
<feature type="transmembrane region" description="Helical" evidence="10">
    <location>
        <begin position="230"/>
        <end position="249"/>
    </location>
</feature>
<dbReference type="PANTHER" id="PTHR48085">
    <property type="entry name" value="CADMIUM/ZINC-TRANSPORTING ATPASE HMA2-RELATED"/>
    <property type="match status" value="1"/>
</dbReference>
<dbReference type="InterPro" id="IPR051014">
    <property type="entry name" value="Cation_Transport_ATPase_IB"/>
</dbReference>
<dbReference type="GO" id="GO:0015086">
    <property type="term" value="F:cadmium ion transmembrane transporter activity"/>
    <property type="evidence" value="ECO:0007669"/>
    <property type="project" value="TreeGrafter"/>
</dbReference>
<dbReference type="AlphaFoldDB" id="A0A0R3E0Y0"/>
<dbReference type="Gene3D" id="2.70.150.10">
    <property type="entry name" value="Calcium-transporting ATPase, cytoplasmic transduction domain A"/>
    <property type="match status" value="1"/>
</dbReference>
<evidence type="ECO:0000256" key="9">
    <source>
        <dbReference type="ARBA" id="ARBA00047308"/>
    </source>
</evidence>
<dbReference type="Gene3D" id="3.40.50.1000">
    <property type="entry name" value="HAD superfamily/HAD-like"/>
    <property type="match status" value="1"/>
</dbReference>
<evidence type="ECO:0000259" key="11">
    <source>
        <dbReference type="Pfam" id="PF00122"/>
    </source>
</evidence>
<dbReference type="GO" id="GO:0046872">
    <property type="term" value="F:metal ion binding"/>
    <property type="evidence" value="ECO:0007669"/>
    <property type="project" value="UniProtKB-KW"/>
</dbReference>
<dbReference type="InterPro" id="IPR018303">
    <property type="entry name" value="ATPase_P-typ_P_site"/>
</dbReference>
<dbReference type="Pfam" id="PF00122">
    <property type="entry name" value="E1-E2_ATPase"/>
    <property type="match status" value="1"/>
</dbReference>
<dbReference type="SUPFAM" id="SSF81665">
    <property type="entry name" value="Calcium ATPase, transmembrane domain M"/>
    <property type="match status" value="1"/>
</dbReference>
<dbReference type="GO" id="GO:0016463">
    <property type="term" value="F:P-type zinc transporter activity"/>
    <property type="evidence" value="ECO:0007669"/>
    <property type="project" value="UniProtKB-EC"/>
</dbReference>
<keyword evidence="14" id="KW-1185">Reference proteome</keyword>
<protein>
    <recommendedName>
        <fullName evidence="8">P-type Zn(2+) transporter</fullName>
        <ecNumber evidence="8">7.2.2.12</ecNumber>
    </recommendedName>
</protein>
<dbReference type="PRINTS" id="PR00119">
    <property type="entry name" value="CATATPASE"/>
</dbReference>
<dbReference type="GO" id="GO:0016887">
    <property type="term" value="F:ATP hydrolysis activity"/>
    <property type="evidence" value="ECO:0007669"/>
    <property type="project" value="InterPro"/>
</dbReference>
<evidence type="ECO:0000256" key="5">
    <source>
        <dbReference type="ARBA" id="ARBA00022967"/>
    </source>
</evidence>
<dbReference type="EMBL" id="LJYG01000034">
    <property type="protein sequence ID" value="KRQ15835.1"/>
    <property type="molecule type" value="Genomic_DNA"/>
</dbReference>
<dbReference type="SFLD" id="SFLDS00003">
    <property type="entry name" value="Haloacid_Dehalogenase"/>
    <property type="match status" value="1"/>
</dbReference>
<keyword evidence="4 10" id="KW-0479">Metal-binding</keyword>
<feature type="domain" description="Hemerythrin-like" evidence="12">
    <location>
        <begin position="627"/>
        <end position="756"/>
    </location>
</feature>
<feature type="transmembrane region" description="Helical" evidence="10">
    <location>
        <begin position="6"/>
        <end position="23"/>
    </location>
</feature>
<evidence type="ECO:0000256" key="8">
    <source>
        <dbReference type="ARBA" id="ARBA00039097"/>
    </source>
</evidence>
<dbReference type="InterPro" id="IPR059000">
    <property type="entry name" value="ATPase_P-type_domA"/>
</dbReference>
<evidence type="ECO:0000313" key="13">
    <source>
        <dbReference type="EMBL" id="KRQ15835.1"/>
    </source>
</evidence>
<gene>
    <name evidence="13" type="ORF">AOQ71_07640</name>
</gene>
<dbReference type="InterPro" id="IPR023298">
    <property type="entry name" value="ATPase_P-typ_TM_dom_sf"/>
</dbReference>
<dbReference type="Gene3D" id="3.40.1110.10">
    <property type="entry name" value="Calcium-transporting ATPase, cytoplasmic domain N"/>
    <property type="match status" value="1"/>
</dbReference>
<evidence type="ECO:0000256" key="6">
    <source>
        <dbReference type="ARBA" id="ARBA00022989"/>
    </source>
</evidence>
<dbReference type="Pfam" id="PF01814">
    <property type="entry name" value="Hemerythrin"/>
    <property type="match status" value="1"/>
</dbReference>
<feature type="transmembrane region" description="Helical" evidence="10">
    <location>
        <begin position="65"/>
        <end position="90"/>
    </location>
</feature>
<dbReference type="SUPFAM" id="SSF81653">
    <property type="entry name" value="Calcium ATPase, transduction domain A"/>
    <property type="match status" value="1"/>
</dbReference>
<keyword evidence="10" id="KW-0547">Nucleotide-binding</keyword>
<dbReference type="InterPro" id="IPR044492">
    <property type="entry name" value="P_typ_ATPase_HD_dom"/>
</dbReference>
<dbReference type="InterPro" id="IPR036412">
    <property type="entry name" value="HAD-like_sf"/>
</dbReference>
<dbReference type="STRING" id="989370.AOQ71_07640"/>
<evidence type="ECO:0000256" key="1">
    <source>
        <dbReference type="ARBA" id="ARBA00004370"/>
    </source>
</evidence>
<dbReference type="InterPro" id="IPR027256">
    <property type="entry name" value="P-typ_ATPase_IB"/>
</dbReference>
<dbReference type="OrthoDB" id="391538at2"/>
<dbReference type="InterPro" id="IPR001757">
    <property type="entry name" value="P_typ_ATPase"/>
</dbReference>
<keyword evidence="3 10" id="KW-0812">Transmembrane</keyword>
<dbReference type="InterPro" id="IPR023299">
    <property type="entry name" value="ATPase_P-typ_cyto_dom_N"/>
</dbReference>
<evidence type="ECO:0000256" key="4">
    <source>
        <dbReference type="ARBA" id="ARBA00022723"/>
    </source>
</evidence>
<dbReference type="NCBIfam" id="TIGR01494">
    <property type="entry name" value="ATPase_P-type"/>
    <property type="match status" value="1"/>
</dbReference>
<evidence type="ECO:0000256" key="2">
    <source>
        <dbReference type="ARBA" id="ARBA00006024"/>
    </source>
</evidence>
<sequence length="764" mass="80104">MFERVLRWGLVAIAIAGLTVGILARAAGKPDLADLAWELGTAPVIGGLAVSIVRDLLSGRFGVDAIALLSMSAALALGQPLAGAVVALMYSGGNVLEDIAIARAERDLRSLVDRAPRQGHRKRDEGIEEVPIEAISIGDELLVRAGEVAPVDGIVGSASAIIDESAVTGEPIPVEKTRGSAVLSGSLNAGETFELTVTALAGESTYAGIVRMVTAAQTAKAPFVRMADRFALILLPVTLVVAFLAWRISGDLTRSLAVLVAATPCPLILAAPVAFIAGVARAARRGILVKGGGALEALARAHTVLFDKTGTLTVGGARLLSIEVAPGENPDEVLRLAASLEQASHHVLAKTIVAAALNRGLKLKAPEHVKETIGTGLSGVIDGRSVTAGSRQLVRSHAELSPWELRAIRRASWRSALIVFVAVDGRSIGALLLADELRADTPRAIRLLRDAGIARMVMVTGDRAAAAQAMGAALDLDAVLADRVPSDKVEAVRSEQRLHPTVMVGDGINDAPALAVADIGVALGARGATASSEAADVVILADRLDRVGEAIMIAQRARRIALQSIVVGMGLSLVAMVAAAVGWLDPVPAAIVQEVIDIAVILNALRALTPGLGSGGARITVEQGLALHHDHQVLFKDLDRLRKIVDALDDATPASAAVLIGDAQRIVQGSVATHERADEDSVYPKLAEVLRERYGLSAMSRAHREILHLTRLLDRIVEDLPSEKVDRYLVRDAQRVIEAIETLVRMHTAQEEDIYEAVASQAAA</sequence>
<dbReference type="Gene3D" id="1.20.120.520">
    <property type="entry name" value="nmb1532 protein domain like"/>
    <property type="match status" value="1"/>
</dbReference>
<dbReference type="GO" id="GO:0005886">
    <property type="term" value="C:plasma membrane"/>
    <property type="evidence" value="ECO:0007669"/>
    <property type="project" value="UniProtKB-SubCell"/>
</dbReference>
<feature type="domain" description="P-type ATPase A" evidence="11">
    <location>
        <begin position="115"/>
        <end position="213"/>
    </location>
</feature>
<comment type="subcellular location">
    <subcellularLocation>
        <location evidence="10">Cell membrane</location>
    </subcellularLocation>
    <subcellularLocation>
        <location evidence="1">Membrane</location>
    </subcellularLocation>
</comment>
<comment type="catalytic activity">
    <reaction evidence="9">
        <text>Zn(2+)(in) + ATP + H2O = Zn(2+)(out) + ADP + phosphate + H(+)</text>
        <dbReference type="Rhea" id="RHEA:20621"/>
        <dbReference type="ChEBI" id="CHEBI:15377"/>
        <dbReference type="ChEBI" id="CHEBI:15378"/>
        <dbReference type="ChEBI" id="CHEBI:29105"/>
        <dbReference type="ChEBI" id="CHEBI:30616"/>
        <dbReference type="ChEBI" id="CHEBI:43474"/>
        <dbReference type="ChEBI" id="CHEBI:456216"/>
        <dbReference type="EC" id="7.2.2.12"/>
    </reaction>
</comment>
<name>A0A0R3E0Y0_9BRAD</name>
<keyword evidence="7 10" id="KW-0472">Membrane</keyword>
<evidence type="ECO:0000313" key="14">
    <source>
        <dbReference type="Proteomes" id="UP000051936"/>
    </source>
</evidence>
<dbReference type="InterPro" id="IPR008250">
    <property type="entry name" value="ATPase_P-typ_transduc_dom_A_sf"/>
</dbReference>
<accession>A0A0R3E0Y0</accession>
<dbReference type="Proteomes" id="UP000051936">
    <property type="component" value="Unassembled WGS sequence"/>
</dbReference>